<feature type="domain" description="Cysteine-rich" evidence="2">
    <location>
        <begin position="148"/>
        <end position="238"/>
    </location>
</feature>
<name>C8W6D7_DESAS</name>
<dbReference type="Pfam" id="PF02754">
    <property type="entry name" value="CCG"/>
    <property type="match status" value="2"/>
</dbReference>
<dbReference type="PANTHER" id="PTHR42947:SF1">
    <property type="entry name" value="COB--COM HETERODISULFIDE REDUCTASE SUBUNIT B 1"/>
    <property type="match status" value="1"/>
</dbReference>
<dbReference type="HOGENOM" id="CLU_052147_1_0_9"/>
<proteinExistence type="predicted"/>
<keyword evidence="1 3" id="KW-0560">Oxidoreductase</keyword>
<dbReference type="GO" id="GO:0051912">
    <property type="term" value="F:CoB--CoM heterodisulfide reductase activity"/>
    <property type="evidence" value="ECO:0007669"/>
    <property type="project" value="UniProtKB-EC"/>
</dbReference>
<dbReference type="EMBL" id="CP001720">
    <property type="protein sequence ID" value="ACV62226.1"/>
    <property type="molecule type" value="Genomic_DNA"/>
</dbReference>
<dbReference type="Gene3D" id="3.40.50.11810">
    <property type="match status" value="1"/>
</dbReference>
<dbReference type="InterPro" id="IPR051278">
    <property type="entry name" value="HdrB/HdrD_reductase"/>
</dbReference>
<accession>C8W6D7</accession>
<organism evidence="3 4">
    <name type="scientific">Desulfofarcimen acetoxidans (strain ATCC 49208 / DSM 771 / KCTC 5769 / VKM B-1644 / 5575)</name>
    <name type="common">Desulfotomaculum acetoxidans</name>
    <dbReference type="NCBI Taxonomy" id="485916"/>
    <lineage>
        <taxon>Bacteria</taxon>
        <taxon>Bacillati</taxon>
        <taxon>Bacillota</taxon>
        <taxon>Clostridia</taxon>
        <taxon>Eubacteriales</taxon>
        <taxon>Peptococcaceae</taxon>
        <taxon>Desulfofarcimen</taxon>
    </lineage>
</organism>
<protein>
    <submittedName>
        <fullName evidence="3">CoB--CoM heterodisulfide reductase</fullName>
        <ecNumber evidence="3">1.8.98.1</ecNumber>
    </submittedName>
</protein>
<gene>
    <name evidence="3" type="ordered locus">Dtox_1349</name>
</gene>
<dbReference type="OrthoDB" id="9777685at2"/>
<dbReference type="RefSeq" id="WP_015756941.1">
    <property type="nucleotide sequence ID" value="NC_013216.1"/>
</dbReference>
<dbReference type="InterPro" id="IPR004017">
    <property type="entry name" value="Cys_rich_dom"/>
</dbReference>
<sequence>MKYSYYPGCSLHATALEFDLSTKAVFNSLGLTLEEVPDWNCCGATSAHSTSESLNIGLNLRNLTIAESAQNDLVIPCAACYNNTKITDYLVRNGHEQAKEINSEMLWTLGKSYQATINVKHALEIVATDEMLANIKKTVVNPLKGLKVACYYGCLLLRPSKMVAIDDPEQPKKMNKLMTVLGAEPVRWSAQTECCSGSASISQTEVALDLVKNIIASAKASGADVIACACPLCFTNLDTRQQKAIEEKIVEKPMPILYFTELMGLAMGLKDAQGWLKTHLVESVSVFESANLL</sequence>
<keyword evidence="4" id="KW-1185">Reference proteome</keyword>
<evidence type="ECO:0000313" key="3">
    <source>
        <dbReference type="EMBL" id="ACV62226.1"/>
    </source>
</evidence>
<dbReference type="KEGG" id="dae:Dtox_1349"/>
<dbReference type="PANTHER" id="PTHR42947">
    <property type="entry name" value="COB--COM HETERODISULFIDE REDUCTASE SUBUNIT B 1"/>
    <property type="match status" value="1"/>
</dbReference>
<evidence type="ECO:0000259" key="2">
    <source>
        <dbReference type="Pfam" id="PF02754"/>
    </source>
</evidence>
<reference evidence="3 4" key="1">
    <citation type="journal article" date="2009" name="Stand. Genomic Sci.">
        <title>Complete genome sequence of Desulfotomaculum acetoxidans type strain (5575).</title>
        <authorList>
            <person name="Spring S."/>
            <person name="Lapidus A."/>
            <person name="Schroder M."/>
            <person name="Gleim D."/>
            <person name="Sims D."/>
            <person name="Meincke L."/>
            <person name="Glavina Del Rio T."/>
            <person name="Tice H."/>
            <person name="Copeland A."/>
            <person name="Cheng J.F."/>
            <person name="Lucas S."/>
            <person name="Chen F."/>
            <person name="Nolan M."/>
            <person name="Bruce D."/>
            <person name="Goodwin L."/>
            <person name="Pitluck S."/>
            <person name="Ivanova N."/>
            <person name="Mavromatis K."/>
            <person name="Mikhailova N."/>
            <person name="Pati A."/>
            <person name="Chen A."/>
            <person name="Palaniappan K."/>
            <person name="Land M."/>
            <person name="Hauser L."/>
            <person name="Chang Y.J."/>
            <person name="Jeffries C.D."/>
            <person name="Chain P."/>
            <person name="Saunders E."/>
            <person name="Brettin T."/>
            <person name="Detter J.C."/>
            <person name="Goker M."/>
            <person name="Bristow J."/>
            <person name="Eisen J.A."/>
            <person name="Markowitz V."/>
            <person name="Hugenholtz P."/>
            <person name="Kyrpides N.C."/>
            <person name="Klenk H.P."/>
            <person name="Han C."/>
        </authorList>
    </citation>
    <scope>NUCLEOTIDE SEQUENCE [LARGE SCALE GENOMIC DNA]</scope>
    <source>
        <strain evidence="4">ATCC 49208 / DSM 771 / VKM B-1644</strain>
    </source>
</reference>
<feature type="domain" description="Cysteine-rich" evidence="2">
    <location>
        <begin position="4"/>
        <end position="83"/>
    </location>
</feature>
<dbReference type="Gene3D" id="1.20.1050.140">
    <property type="match status" value="1"/>
</dbReference>
<evidence type="ECO:0000256" key="1">
    <source>
        <dbReference type="ARBA" id="ARBA00023002"/>
    </source>
</evidence>
<dbReference type="EC" id="1.8.98.1" evidence="3"/>
<evidence type="ECO:0000313" key="4">
    <source>
        <dbReference type="Proteomes" id="UP000002217"/>
    </source>
</evidence>
<dbReference type="eggNOG" id="COG2048">
    <property type="taxonomic scope" value="Bacteria"/>
</dbReference>
<dbReference type="STRING" id="485916.Dtox_1349"/>
<dbReference type="Proteomes" id="UP000002217">
    <property type="component" value="Chromosome"/>
</dbReference>
<dbReference type="AlphaFoldDB" id="C8W6D7"/>